<dbReference type="InterPro" id="IPR011008">
    <property type="entry name" value="Dimeric_a/b-barrel"/>
</dbReference>
<evidence type="ECO:0000256" key="1">
    <source>
        <dbReference type="ARBA" id="ARBA00007689"/>
    </source>
</evidence>
<evidence type="ECO:0000259" key="2">
    <source>
        <dbReference type="Pfam" id="PF03795"/>
    </source>
</evidence>
<evidence type="ECO:0000313" key="4">
    <source>
        <dbReference type="Proteomes" id="UP000547674"/>
    </source>
</evidence>
<feature type="domain" description="YCII-related" evidence="2">
    <location>
        <begin position="1"/>
        <end position="115"/>
    </location>
</feature>
<dbReference type="Gene3D" id="3.30.70.1060">
    <property type="entry name" value="Dimeric alpha+beta barrel"/>
    <property type="match status" value="1"/>
</dbReference>
<protein>
    <submittedName>
        <fullName evidence="3">YciI family protein</fullName>
    </submittedName>
</protein>
<comment type="similarity">
    <text evidence="1">Belongs to the YciI family.</text>
</comment>
<dbReference type="SUPFAM" id="SSF54909">
    <property type="entry name" value="Dimeric alpha+beta barrel"/>
    <property type="match status" value="1"/>
</dbReference>
<dbReference type="Pfam" id="PF03795">
    <property type="entry name" value="YCII"/>
    <property type="match status" value="1"/>
</dbReference>
<dbReference type="Proteomes" id="UP000547674">
    <property type="component" value="Unassembled WGS sequence"/>
</dbReference>
<dbReference type="PANTHER" id="PTHR35174:SF3">
    <property type="entry name" value="BLL7171 PROTEIN"/>
    <property type="match status" value="1"/>
</dbReference>
<sequence length="117" mass="12702">MKYAILVYETPEDFAKGRGPEAEAYFGSYMAYHQALQEAGVYTGGHGLQPPTTATTVRLKKGDRVVQDGPFADVKEQLGGMFVIDVPDLDTALEWAAKCPSASTGSAEVRPLMEMEQ</sequence>
<gene>
    <name evidence="3" type="ORF">HKN21_13150</name>
</gene>
<evidence type="ECO:0000313" key="3">
    <source>
        <dbReference type="EMBL" id="NNF07703.1"/>
    </source>
</evidence>
<organism evidence="3 4">
    <name type="scientific">Eiseniibacteriota bacterium</name>
    <dbReference type="NCBI Taxonomy" id="2212470"/>
    <lineage>
        <taxon>Bacteria</taxon>
        <taxon>Candidatus Eiseniibacteriota</taxon>
    </lineage>
</organism>
<accession>A0A7Y2H3G4</accession>
<dbReference type="EMBL" id="JABDJR010000527">
    <property type="protein sequence ID" value="NNF07703.1"/>
    <property type="molecule type" value="Genomic_DNA"/>
</dbReference>
<dbReference type="AlphaFoldDB" id="A0A7Y2H3G4"/>
<dbReference type="PANTHER" id="PTHR35174">
    <property type="entry name" value="BLL7171 PROTEIN-RELATED"/>
    <property type="match status" value="1"/>
</dbReference>
<reference evidence="3 4" key="1">
    <citation type="submission" date="2020-03" db="EMBL/GenBank/DDBJ databases">
        <title>Metabolic flexibility allows generalist bacteria to become dominant in a frequently disturbed ecosystem.</title>
        <authorList>
            <person name="Chen Y.-J."/>
            <person name="Leung P.M."/>
            <person name="Bay S.K."/>
            <person name="Hugenholtz P."/>
            <person name="Kessler A.J."/>
            <person name="Shelley G."/>
            <person name="Waite D.W."/>
            <person name="Cook P.L."/>
            <person name="Greening C."/>
        </authorList>
    </citation>
    <scope>NUCLEOTIDE SEQUENCE [LARGE SCALE GENOMIC DNA]</scope>
    <source>
        <strain evidence="3">SS_bin_28</strain>
    </source>
</reference>
<comment type="caution">
    <text evidence="3">The sequence shown here is derived from an EMBL/GenBank/DDBJ whole genome shotgun (WGS) entry which is preliminary data.</text>
</comment>
<name>A0A7Y2H3G4_UNCEI</name>
<proteinExistence type="inferred from homology"/>
<dbReference type="InterPro" id="IPR005545">
    <property type="entry name" value="YCII"/>
</dbReference>